<keyword evidence="1" id="KW-1133">Transmembrane helix</keyword>
<proteinExistence type="predicted"/>
<comment type="caution">
    <text evidence="2">The sequence shown here is derived from an EMBL/GenBank/DDBJ whole genome shotgun (WGS) entry which is preliminary data.</text>
</comment>
<keyword evidence="1" id="KW-0472">Membrane</keyword>
<dbReference type="Proteomes" id="UP000324222">
    <property type="component" value="Unassembled WGS sequence"/>
</dbReference>
<organism evidence="2 3">
    <name type="scientific">Portunus trituberculatus</name>
    <name type="common">Swimming crab</name>
    <name type="synonym">Neptunus trituberculatus</name>
    <dbReference type="NCBI Taxonomy" id="210409"/>
    <lineage>
        <taxon>Eukaryota</taxon>
        <taxon>Metazoa</taxon>
        <taxon>Ecdysozoa</taxon>
        <taxon>Arthropoda</taxon>
        <taxon>Crustacea</taxon>
        <taxon>Multicrustacea</taxon>
        <taxon>Malacostraca</taxon>
        <taxon>Eumalacostraca</taxon>
        <taxon>Eucarida</taxon>
        <taxon>Decapoda</taxon>
        <taxon>Pleocyemata</taxon>
        <taxon>Brachyura</taxon>
        <taxon>Eubrachyura</taxon>
        <taxon>Portunoidea</taxon>
        <taxon>Portunidae</taxon>
        <taxon>Portuninae</taxon>
        <taxon>Portunus</taxon>
    </lineage>
</organism>
<reference evidence="2 3" key="1">
    <citation type="submission" date="2019-05" db="EMBL/GenBank/DDBJ databases">
        <title>Another draft genome of Portunus trituberculatus and its Hox gene families provides insights of decapod evolution.</title>
        <authorList>
            <person name="Jeong J.-H."/>
            <person name="Song I."/>
            <person name="Kim S."/>
            <person name="Choi T."/>
            <person name="Kim D."/>
            <person name="Ryu S."/>
            <person name="Kim W."/>
        </authorList>
    </citation>
    <scope>NUCLEOTIDE SEQUENCE [LARGE SCALE GENOMIC DNA]</scope>
    <source>
        <tissue evidence="2">Muscle</tissue>
    </source>
</reference>
<keyword evidence="3" id="KW-1185">Reference proteome</keyword>
<name>A0A5B7CUC2_PORTR</name>
<protein>
    <submittedName>
        <fullName evidence="2">Uncharacterized protein</fullName>
    </submittedName>
</protein>
<dbReference type="EMBL" id="VSRR010000232">
    <property type="protein sequence ID" value="MPC12708.1"/>
    <property type="molecule type" value="Genomic_DNA"/>
</dbReference>
<evidence type="ECO:0000313" key="3">
    <source>
        <dbReference type="Proteomes" id="UP000324222"/>
    </source>
</evidence>
<keyword evidence="1" id="KW-0812">Transmembrane</keyword>
<sequence length="87" mass="9828">MYDEQTHSTRQDVGRHGKSSIPLPLSSWLWWVAGQHCLGVFLVVLSRLVLAGVVVLTGRSSVLMCIVYQPVISERRQVFVHSVYSFI</sequence>
<gene>
    <name evidence="2" type="ORF">E2C01_005413</name>
</gene>
<accession>A0A5B7CUC2</accession>
<dbReference type="AlphaFoldDB" id="A0A5B7CUC2"/>
<evidence type="ECO:0000313" key="2">
    <source>
        <dbReference type="EMBL" id="MPC12708.1"/>
    </source>
</evidence>
<evidence type="ECO:0000256" key="1">
    <source>
        <dbReference type="SAM" id="Phobius"/>
    </source>
</evidence>
<feature type="transmembrane region" description="Helical" evidence="1">
    <location>
        <begin position="28"/>
        <end position="56"/>
    </location>
</feature>